<accession>A0A1G6Y3E9</accession>
<name>A0A1G6Y3E9_9BACT</name>
<organism evidence="1 2">
    <name type="scientific">Algoriphagus faecimaris</name>
    <dbReference type="NCBI Taxonomy" id="686796"/>
    <lineage>
        <taxon>Bacteria</taxon>
        <taxon>Pseudomonadati</taxon>
        <taxon>Bacteroidota</taxon>
        <taxon>Cytophagia</taxon>
        <taxon>Cytophagales</taxon>
        <taxon>Cyclobacteriaceae</taxon>
        <taxon>Algoriphagus</taxon>
    </lineage>
</organism>
<dbReference type="AlphaFoldDB" id="A0A1G6Y3E9"/>
<reference evidence="2" key="1">
    <citation type="submission" date="2016-10" db="EMBL/GenBank/DDBJ databases">
        <authorList>
            <person name="Varghese N."/>
            <person name="Submissions S."/>
        </authorList>
    </citation>
    <scope>NUCLEOTIDE SEQUENCE [LARGE SCALE GENOMIC DNA]</scope>
    <source>
        <strain evidence="2">DSM 23095</strain>
    </source>
</reference>
<evidence type="ECO:0000313" key="2">
    <source>
        <dbReference type="Proteomes" id="UP000199060"/>
    </source>
</evidence>
<sequence length="45" mass="5144">MINLQSIFQKKYDYANKCKINSNGKTGRGKIGVIGFFWGVDELFN</sequence>
<dbReference type="STRING" id="686796.SAMN04488104_10761"/>
<dbReference type="EMBL" id="FNAC01000076">
    <property type="protein sequence ID" value="SDD84136.1"/>
    <property type="molecule type" value="Genomic_DNA"/>
</dbReference>
<keyword evidence="2" id="KW-1185">Reference proteome</keyword>
<dbReference type="Proteomes" id="UP000199060">
    <property type="component" value="Unassembled WGS sequence"/>
</dbReference>
<gene>
    <name evidence="1" type="ORF">SAMN04488104_10761</name>
</gene>
<evidence type="ECO:0000313" key="1">
    <source>
        <dbReference type="EMBL" id="SDD84136.1"/>
    </source>
</evidence>
<protein>
    <submittedName>
        <fullName evidence="1">Uncharacterized protein</fullName>
    </submittedName>
</protein>
<proteinExistence type="predicted"/>